<name>A0ABV6K235_9LACO</name>
<feature type="compositionally biased region" description="Low complexity" evidence="1">
    <location>
        <begin position="184"/>
        <end position="209"/>
    </location>
</feature>
<keyword evidence="2" id="KW-0732">Signal</keyword>
<organism evidence="3 4">
    <name type="scientific">Lactiplantibacillus plajomi</name>
    <dbReference type="NCBI Taxonomy" id="1457217"/>
    <lineage>
        <taxon>Bacteria</taxon>
        <taxon>Bacillati</taxon>
        <taxon>Bacillota</taxon>
        <taxon>Bacilli</taxon>
        <taxon>Lactobacillales</taxon>
        <taxon>Lactobacillaceae</taxon>
        <taxon>Lactiplantibacillus</taxon>
    </lineage>
</organism>
<sequence length="365" mass="39688">MKKFVKVLSFLGLLGLLVGGLSACGKQAATSKSSDSGYTRSINKGLDAVAENKFDKALTYFDNALTQKPKDRKAKAYRDQTQAYVDTQSQLKDGDVEKAVTTVTTGSKITNGARSLTTKLAALKKTAKADLDEYQQLDKDVTTQLKVTDGQYDEAVIKQCKAIDWDKQPYLKKLKANVNKLLKQADQTDNSSSSSSSATSSSAADTKVSAADHKQAEQMRRNIFKADQGKYVWSELEKVPDSFILKAEKQSEDAGSDVGYTGKIIAKQYPNIKAYTGASTDDPNSPGAKAYLNADEAKQELGALDFYNKNKSRIEITGQEKGNDAWTFTWSFKGGSMGGTFTVENKGIVSATSSNGDDIETANWR</sequence>
<feature type="chain" id="PRO_5045533727" description="Lipoprotein" evidence="2">
    <location>
        <begin position="24"/>
        <end position="365"/>
    </location>
</feature>
<dbReference type="RefSeq" id="WP_137644650.1">
    <property type="nucleotide sequence ID" value="NZ_BAABRM010000007.1"/>
</dbReference>
<comment type="caution">
    <text evidence="3">The sequence shown here is derived from an EMBL/GenBank/DDBJ whole genome shotgun (WGS) entry which is preliminary data.</text>
</comment>
<reference evidence="3 4" key="1">
    <citation type="submission" date="2024-09" db="EMBL/GenBank/DDBJ databases">
        <authorList>
            <person name="Sun Q."/>
            <person name="Mori K."/>
        </authorList>
    </citation>
    <scope>NUCLEOTIDE SEQUENCE [LARGE SCALE GENOMIC DNA]</scope>
    <source>
        <strain evidence="3 4">TBRC 4575</strain>
    </source>
</reference>
<evidence type="ECO:0000256" key="1">
    <source>
        <dbReference type="SAM" id="MobiDB-lite"/>
    </source>
</evidence>
<evidence type="ECO:0008006" key="5">
    <source>
        <dbReference type="Google" id="ProtNLM"/>
    </source>
</evidence>
<evidence type="ECO:0000313" key="3">
    <source>
        <dbReference type="EMBL" id="MFC0423262.1"/>
    </source>
</evidence>
<proteinExistence type="predicted"/>
<dbReference type="EMBL" id="JBHLUK010000024">
    <property type="protein sequence ID" value="MFC0423262.1"/>
    <property type="molecule type" value="Genomic_DNA"/>
</dbReference>
<dbReference type="PROSITE" id="PS51257">
    <property type="entry name" value="PROKAR_LIPOPROTEIN"/>
    <property type="match status" value="1"/>
</dbReference>
<dbReference type="Proteomes" id="UP001589855">
    <property type="component" value="Unassembled WGS sequence"/>
</dbReference>
<evidence type="ECO:0000256" key="2">
    <source>
        <dbReference type="SAM" id="SignalP"/>
    </source>
</evidence>
<keyword evidence="4" id="KW-1185">Reference proteome</keyword>
<feature type="signal peptide" evidence="2">
    <location>
        <begin position="1"/>
        <end position="23"/>
    </location>
</feature>
<gene>
    <name evidence="3" type="ORF">ACFFGS_03870</name>
</gene>
<protein>
    <recommendedName>
        <fullName evidence="5">Lipoprotein</fullName>
    </recommendedName>
</protein>
<evidence type="ECO:0000313" key="4">
    <source>
        <dbReference type="Proteomes" id="UP001589855"/>
    </source>
</evidence>
<feature type="region of interest" description="Disordered" evidence="1">
    <location>
        <begin position="184"/>
        <end position="214"/>
    </location>
</feature>
<accession>A0ABV6K235</accession>